<comment type="caution">
    <text evidence="6">The sequence shown here is derived from an EMBL/GenBank/DDBJ whole genome shotgun (WGS) entry which is preliminary data.</text>
</comment>
<keyword evidence="7" id="KW-1185">Reference proteome</keyword>
<evidence type="ECO:0000313" key="6">
    <source>
        <dbReference type="EMBL" id="KAK7323346.1"/>
    </source>
</evidence>
<dbReference type="AlphaFoldDB" id="A0AAN9Q5W8"/>
<name>A0AAN9Q5W8_CANGL</name>
<organism evidence="6 7">
    <name type="scientific">Canavalia gladiata</name>
    <name type="common">Sword bean</name>
    <name type="synonym">Dolichos gladiatus</name>
    <dbReference type="NCBI Taxonomy" id="3824"/>
    <lineage>
        <taxon>Eukaryota</taxon>
        <taxon>Viridiplantae</taxon>
        <taxon>Streptophyta</taxon>
        <taxon>Embryophyta</taxon>
        <taxon>Tracheophyta</taxon>
        <taxon>Spermatophyta</taxon>
        <taxon>Magnoliopsida</taxon>
        <taxon>eudicotyledons</taxon>
        <taxon>Gunneridae</taxon>
        <taxon>Pentapetalae</taxon>
        <taxon>rosids</taxon>
        <taxon>fabids</taxon>
        <taxon>Fabales</taxon>
        <taxon>Fabaceae</taxon>
        <taxon>Papilionoideae</taxon>
        <taxon>50 kb inversion clade</taxon>
        <taxon>NPAAA clade</taxon>
        <taxon>indigoferoid/millettioid clade</taxon>
        <taxon>Phaseoleae</taxon>
        <taxon>Canavalia</taxon>
    </lineage>
</organism>
<accession>A0AAN9Q5W8</accession>
<dbReference type="Gene3D" id="3.80.10.10">
    <property type="entry name" value="Ribonuclease Inhibitor"/>
    <property type="match status" value="1"/>
</dbReference>
<keyword evidence="3" id="KW-0611">Plant defense</keyword>
<dbReference type="InterPro" id="IPR032675">
    <property type="entry name" value="LRR_dom_sf"/>
</dbReference>
<proteinExistence type="predicted"/>
<dbReference type="Proteomes" id="UP001367508">
    <property type="component" value="Unassembled WGS sequence"/>
</dbReference>
<keyword evidence="2" id="KW-0547">Nucleotide-binding</keyword>
<dbReference type="InterPro" id="IPR041118">
    <property type="entry name" value="Rx_N"/>
</dbReference>
<feature type="domain" description="Disease resistance N-terminal" evidence="5">
    <location>
        <begin position="15"/>
        <end position="99"/>
    </location>
</feature>
<dbReference type="EMBL" id="JAYMYQ010000006">
    <property type="protein sequence ID" value="KAK7323346.1"/>
    <property type="molecule type" value="Genomic_DNA"/>
</dbReference>
<evidence type="ECO:0000259" key="5">
    <source>
        <dbReference type="Pfam" id="PF18052"/>
    </source>
</evidence>
<feature type="region of interest" description="Disordered" evidence="4">
    <location>
        <begin position="355"/>
        <end position="379"/>
    </location>
</feature>
<gene>
    <name evidence="6" type="ORF">VNO77_26816</name>
</gene>
<sequence length="413" mass="46796">MAELVGGALLSSFFQVAIEKLASSQFKDYFHRHKLDDTLVKKLEITLNSINQVLDDAEKKQYQSTYVKKWLDDLKHAVYETDLLFDEIATHANLKKSQTVTTKVRGFFSSSSNRFASRIKELLENLEFLAKQKKILGLGIVTCASNEGGVSWKLSERLPTTSLVDDSGIYGYEFSKDELVELWMAEAKSVSGEFCLRIESNKVQDILQRTRHVWFSDESTDADKIVEHICECKGLRSLMIRGFRISMNNSVQLVLCGNILLNEIPSNLKKASIYGTQIIELSLEQNLCNSACLEELNAVDFSGPNLQYNLNLPSSNSFRALSIQRCSSSSLSFILDLFSNLHSLTLHDCPQLESFPGNEKSEGSFSNRKPRGFLEKKPQANREIILRRFLQNGILRKQRKENSRGFESPPPSR</sequence>
<dbReference type="GO" id="GO:0000166">
    <property type="term" value="F:nucleotide binding"/>
    <property type="evidence" value="ECO:0007669"/>
    <property type="project" value="UniProtKB-KW"/>
</dbReference>
<evidence type="ECO:0000256" key="3">
    <source>
        <dbReference type="ARBA" id="ARBA00022821"/>
    </source>
</evidence>
<reference evidence="6 7" key="1">
    <citation type="submission" date="2024-01" db="EMBL/GenBank/DDBJ databases">
        <title>The genomes of 5 underutilized Papilionoideae crops provide insights into root nodulation and disease resistanc.</title>
        <authorList>
            <person name="Jiang F."/>
        </authorList>
    </citation>
    <scope>NUCLEOTIDE SEQUENCE [LARGE SCALE GENOMIC DNA]</scope>
    <source>
        <strain evidence="6">LVBAO_FW01</strain>
        <tissue evidence="6">Leaves</tissue>
    </source>
</reference>
<evidence type="ECO:0000313" key="7">
    <source>
        <dbReference type="Proteomes" id="UP001367508"/>
    </source>
</evidence>
<keyword evidence="1" id="KW-0677">Repeat</keyword>
<evidence type="ECO:0000256" key="1">
    <source>
        <dbReference type="ARBA" id="ARBA00022737"/>
    </source>
</evidence>
<dbReference type="Gene3D" id="1.20.5.4130">
    <property type="match status" value="1"/>
</dbReference>
<protein>
    <recommendedName>
        <fullName evidence="5">Disease resistance N-terminal domain-containing protein</fullName>
    </recommendedName>
</protein>
<dbReference type="GO" id="GO:0006952">
    <property type="term" value="P:defense response"/>
    <property type="evidence" value="ECO:0007669"/>
    <property type="project" value="UniProtKB-KW"/>
</dbReference>
<dbReference type="Pfam" id="PF18052">
    <property type="entry name" value="Rx_N"/>
    <property type="match status" value="1"/>
</dbReference>
<evidence type="ECO:0000256" key="2">
    <source>
        <dbReference type="ARBA" id="ARBA00022741"/>
    </source>
</evidence>
<evidence type="ECO:0000256" key="4">
    <source>
        <dbReference type="SAM" id="MobiDB-lite"/>
    </source>
</evidence>
<dbReference type="SUPFAM" id="SSF52047">
    <property type="entry name" value="RNI-like"/>
    <property type="match status" value="1"/>
</dbReference>